<dbReference type="RefSeq" id="WP_235311602.1">
    <property type="nucleotide sequence ID" value="NZ_JAKGAS010000003.1"/>
</dbReference>
<feature type="signal peptide" evidence="1">
    <location>
        <begin position="1"/>
        <end position="19"/>
    </location>
</feature>
<name>A0ABS9D5I8_9ALTE</name>
<comment type="caution">
    <text evidence="2">The sequence shown here is derived from an EMBL/GenBank/DDBJ whole genome shotgun (WGS) entry which is preliminary data.</text>
</comment>
<protein>
    <submittedName>
        <fullName evidence="2">PEP-CTERM sorting domain-containing protein</fullName>
    </submittedName>
</protein>
<evidence type="ECO:0000256" key="1">
    <source>
        <dbReference type="SAM" id="SignalP"/>
    </source>
</evidence>
<sequence>MSKWLMVFSIILPLGAANAIVIPAGVSIEGTVSFDDSSSFVFDAVQDDSMGIGTSISSITGGSAAPTNSISQQLTDPLFINSNLSASNVDVDFDFVSYFFSVDLVNNLANEVEFFFSFELEQTASVNGDDAGILSEINLTDDFGDAIFSSEFELYSDDSQVNSEFVNFSFLLGAGESLTFDGLVDLTVFNYDTSNFSLLTEASLSLTSLVQNSTDVSAPGTLSVLLSVGLMGLGFRRRKHIIAV</sequence>
<reference evidence="2 3" key="1">
    <citation type="submission" date="2022-01" db="EMBL/GenBank/DDBJ databases">
        <title>Paraglaciecola sp. G1-23.</title>
        <authorList>
            <person name="Jin M.S."/>
            <person name="Han D.M."/>
            <person name="Kim H.M."/>
            <person name="Jeon C.O."/>
        </authorList>
    </citation>
    <scope>NUCLEOTIDE SEQUENCE [LARGE SCALE GENOMIC DNA]</scope>
    <source>
        <strain evidence="2 3">G1-23</strain>
    </source>
</reference>
<feature type="chain" id="PRO_5045640765" evidence="1">
    <location>
        <begin position="20"/>
        <end position="244"/>
    </location>
</feature>
<dbReference type="EMBL" id="JAKGAS010000003">
    <property type="protein sequence ID" value="MCF2948040.1"/>
    <property type="molecule type" value="Genomic_DNA"/>
</dbReference>
<dbReference type="Proteomes" id="UP001521137">
    <property type="component" value="Unassembled WGS sequence"/>
</dbReference>
<keyword evidence="3" id="KW-1185">Reference proteome</keyword>
<evidence type="ECO:0000313" key="3">
    <source>
        <dbReference type="Proteomes" id="UP001521137"/>
    </source>
</evidence>
<accession>A0ABS9D5I8</accession>
<organism evidence="2 3">
    <name type="scientific">Paraglaciecola algarum</name>
    <dbReference type="NCBI Taxonomy" id="3050085"/>
    <lineage>
        <taxon>Bacteria</taxon>
        <taxon>Pseudomonadati</taxon>
        <taxon>Pseudomonadota</taxon>
        <taxon>Gammaproteobacteria</taxon>
        <taxon>Alteromonadales</taxon>
        <taxon>Alteromonadaceae</taxon>
        <taxon>Paraglaciecola</taxon>
    </lineage>
</organism>
<gene>
    <name evidence="2" type="ORF">L0668_07980</name>
</gene>
<proteinExistence type="predicted"/>
<keyword evidence="1" id="KW-0732">Signal</keyword>
<evidence type="ECO:0000313" key="2">
    <source>
        <dbReference type="EMBL" id="MCF2948040.1"/>
    </source>
</evidence>